<dbReference type="AlphaFoldDB" id="A0A2M4DLQ4"/>
<organism evidence="2">
    <name type="scientific">Anopheles darlingi</name>
    <name type="common">Mosquito</name>
    <dbReference type="NCBI Taxonomy" id="43151"/>
    <lineage>
        <taxon>Eukaryota</taxon>
        <taxon>Metazoa</taxon>
        <taxon>Ecdysozoa</taxon>
        <taxon>Arthropoda</taxon>
        <taxon>Hexapoda</taxon>
        <taxon>Insecta</taxon>
        <taxon>Pterygota</taxon>
        <taxon>Neoptera</taxon>
        <taxon>Endopterygota</taxon>
        <taxon>Diptera</taxon>
        <taxon>Nematocera</taxon>
        <taxon>Culicoidea</taxon>
        <taxon>Culicidae</taxon>
        <taxon>Anophelinae</taxon>
        <taxon>Anopheles</taxon>
    </lineage>
</organism>
<feature type="chain" id="PRO_5014960667" evidence="1">
    <location>
        <begin position="20"/>
        <end position="73"/>
    </location>
</feature>
<evidence type="ECO:0000313" key="2">
    <source>
        <dbReference type="EMBL" id="MBW78496.1"/>
    </source>
</evidence>
<protein>
    <submittedName>
        <fullName evidence="2">Putative secreted protein</fullName>
    </submittedName>
</protein>
<name>A0A2M4DLQ4_ANODA</name>
<accession>A0A2M4DLQ4</accession>
<sequence>MKRCAIYLFLFVLINQLDKYVVRYVVSSRGSSSATRGRAQQLKGCTEVGKRLLDRSMPIPEWIGVNRSLFNLH</sequence>
<evidence type="ECO:0000256" key="1">
    <source>
        <dbReference type="SAM" id="SignalP"/>
    </source>
</evidence>
<proteinExistence type="predicted"/>
<reference evidence="2" key="1">
    <citation type="submission" date="2018-01" db="EMBL/GenBank/DDBJ databases">
        <title>An insight into the sialome of Amazonian anophelines.</title>
        <authorList>
            <person name="Ribeiro J.M."/>
            <person name="Scarpassa V."/>
            <person name="Calvo E."/>
        </authorList>
    </citation>
    <scope>NUCLEOTIDE SEQUENCE</scope>
</reference>
<dbReference type="EMBL" id="GGFL01014318">
    <property type="protein sequence ID" value="MBW78496.1"/>
    <property type="molecule type" value="Transcribed_RNA"/>
</dbReference>
<feature type="signal peptide" evidence="1">
    <location>
        <begin position="1"/>
        <end position="19"/>
    </location>
</feature>
<keyword evidence="1" id="KW-0732">Signal</keyword>